<gene>
    <name evidence="3" type="ORF">CWN50_13685</name>
</gene>
<evidence type="ECO:0000256" key="2">
    <source>
        <dbReference type="SAM" id="SignalP"/>
    </source>
</evidence>
<dbReference type="PANTHER" id="PTHR35936">
    <property type="entry name" value="MEMBRANE-BOUND LYTIC MUREIN TRANSGLYCOSYLASE F"/>
    <property type="match status" value="1"/>
</dbReference>
<reference evidence="3 4" key="1">
    <citation type="submission" date="2017-11" db="EMBL/GenBank/DDBJ databases">
        <authorList>
            <person name="Han C.G."/>
        </authorList>
    </citation>
    <scope>NUCLEOTIDE SEQUENCE [LARGE SCALE GENOMIC DNA]</scope>
    <source>
        <strain evidence="3 4">A11</strain>
    </source>
</reference>
<name>A0A2J4R832_9ENTR</name>
<dbReference type="GO" id="GO:0016301">
    <property type="term" value="F:kinase activity"/>
    <property type="evidence" value="ECO:0007669"/>
    <property type="project" value="UniProtKB-KW"/>
</dbReference>
<protein>
    <submittedName>
        <fullName evidence="3">Histidine kinase</fullName>
    </submittedName>
</protein>
<dbReference type="SUPFAM" id="SSF53850">
    <property type="entry name" value="Periplasmic binding protein-like II"/>
    <property type="match status" value="1"/>
</dbReference>
<comment type="caution">
    <text evidence="3">The sequence shown here is derived from an EMBL/GenBank/DDBJ whole genome shotgun (WGS) entry which is preliminary data.</text>
</comment>
<proteinExistence type="inferred from homology"/>
<keyword evidence="3" id="KW-0418">Kinase</keyword>
<evidence type="ECO:0000313" key="3">
    <source>
        <dbReference type="EMBL" id="PLL39469.1"/>
    </source>
</evidence>
<dbReference type="AlphaFoldDB" id="A0A2J4R832"/>
<dbReference type="InterPro" id="IPR049870">
    <property type="entry name" value="BvgS-like_periplasmic1"/>
</dbReference>
<feature type="non-terminal residue" evidence="3">
    <location>
        <position position="228"/>
    </location>
</feature>
<dbReference type="EMBL" id="PIDS01000414">
    <property type="protein sequence ID" value="PLL39469.1"/>
    <property type="molecule type" value="Genomic_DNA"/>
</dbReference>
<reference evidence="3 4" key="2">
    <citation type="submission" date="2018-01" db="EMBL/GenBank/DDBJ databases">
        <title>Genomic study of Klebsiella pneumoniae.</title>
        <authorList>
            <person name="Yang Y."/>
            <person name="Bicalho R."/>
        </authorList>
    </citation>
    <scope>NUCLEOTIDE SEQUENCE [LARGE SCALE GENOMIC DNA]</scope>
    <source>
        <strain evidence="3 4">A11</strain>
    </source>
</reference>
<keyword evidence="2" id="KW-0732">Signal</keyword>
<dbReference type="Proteomes" id="UP000234505">
    <property type="component" value="Unassembled WGS sequence"/>
</dbReference>
<accession>A0A2J4R832</accession>
<dbReference type="PANTHER" id="PTHR35936:SF19">
    <property type="entry name" value="AMINO-ACID-BINDING PROTEIN YXEM-RELATED"/>
    <property type="match status" value="1"/>
</dbReference>
<dbReference type="CDD" id="cd13705">
    <property type="entry name" value="PBP2_BvgS_D1"/>
    <property type="match status" value="1"/>
</dbReference>
<feature type="chain" id="PRO_5014339504" evidence="2">
    <location>
        <begin position="22"/>
        <end position="228"/>
    </location>
</feature>
<organism evidence="3 4">
    <name type="scientific">Klebsiella michiganensis</name>
    <dbReference type="NCBI Taxonomy" id="1134687"/>
    <lineage>
        <taxon>Bacteria</taxon>
        <taxon>Pseudomonadati</taxon>
        <taxon>Pseudomonadota</taxon>
        <taxon>Gammaproteobacteria</taxon>
        <taxon>Enterobacterales</taxon>
        <taxon>Enterobacteriaceae</taxon>
        <taxon>Klebsiella/Raoultella group</taxon>
        <taxon>Klebsiella</taxon>
    </lineage>
</organism>
<feature type="signal peptide" evidence="2">
    <location>
        <begin position="1"/>
        <end position="21"/>
    </location>
</feature>
<dbReference type="Gene3D" id="3.40.190.10">
    <property type="entry name" value="Periplasmic binding protein-like II"/>
    <property type="match status" value="2"/>
</dbReference>
<keyword evidence="3" id="KW-0808">Transferase</keyword>
<evidence type="ECO:0000313" key="4">
    <source>
        <dbReference type="Proteomes" id="UP000234505"/>
    </source>
</evidence>
<evidence type="ECO:0000256" key="1">
    <source>
        <dbReference type="ARBA" id="ARBA00010333"/>
    </source>
</evidence>
<sequence>MKAWRAILLIIWIVSAHGVHAQGESPVELELSGYSYITPVPVYLSEDDRRWLQQKRALRVGVYLPGQPPLVQTTLTGRYRGMNADYLTLIHYSLNIRITVLGYQNRADAIRALRAGEIDTVLTGLDTRPSVEEGIQLSASLVHSWPGLVTSLANVMAPLHSPQSTRVAVVEGYPDADFIHQAFPNAEIANYANYQEALSSVAYGQNAWFMGDSLTTSTWLSQEFSLAL</sequence>
<comment type="similarity">
    <text evidence="1">Belongs to the bacterial solute-binding protein 3 family.</text>
</comment>